<dbReference type="InterPro" id="IPR015854">
    <property type="entry name" value="ABC_transpr_LolD-like"/>
</dbReference>
<dbReference type="Gene3D" id="3.40.50.300">
    <property type="entry name" value="P-loop containing nucleotide triphosphate hydrolases"/>
    <property type="match status" value="1"/>
</dbReference>
<comment type="caution">
    <text evidence="4">The sequence shown here is derived from an EMBL/GenBank/DDBJ whole genome shotgun (WGS) entry which is preliminary data.</text>
</comment>
<evidence type="ECO:0000313" key="5">
    <source>
        <dbReference type="Proteomes" id="UP001597497"/>
    </source>
</evidence>
<feature type="domain" description="ABC transporter" evidence="3">
    <location>
        <begin position="4"/>
        <end position="225"/>
    </location>
</feature>
<keyword evidence="5" id="KW-1185">Reference proteome</keyword>
<organism evidence="4 5">
    <name type="scientific">Marinicrinis sediminis</name>
    <dbReference type="NCBI Taxonomy" id="1652465"/>
    <lineage>
        <taxon>Bacteria</taxon>
        <taxon>Bacillati</taxon>
        <taxon>Bacillota</taxon>
        <taxon>Bacilli</taxon>
        <taxon>Bacillales</taxon>
        <taxon>Paenibacillaceae</taxon>
    </lineage>
</organism>
<protein>
    <submittedName>
        <fullName evidence="4">ABC transporter ATP-binding protein</fullName>
    </submittedName>
</protein>
<dbReference type="EMBL" id="JBHUMM010000014">
    <property type="protein sequence ID" value="MFD2671776.1"/>
    <property type="molecule type" value="Genomic_DNA"/>
</dbReference>
<evidence type="ECO:0000259" key="3">
    <source>
        <dbReference type="PROSITE" id="PS50893"/>
    </source>
</evidence>
<dbReference type="Pfam" id="PF00005">
    <property type="entry name" value="ABC_tran"/>
    <property type="match status" value="1"/>
</dbReference>
<keyword evidence="1" id="KW-0547">Nucleotide-binding</keyword>
<dbReference type="PANTHER" id="PTHR24220">
    <property type="entry name" value="IMPORT ATP-BINDING PROTEIN"/>
    <property type="match status" value="1"/>
</dbReference>
<evidence type="ECO:0000256" key="2">
    <source>
        <dbReference type="ARBA" id="ARBA00022840"/>
    </source>
</evidence>
<dbReference type="Proteomes" id="UP001597497">
    <property type="component" value="Unassembled WGS sequence"/>
</dbReference>
<dbReference type="SUPFAM" id="SSF52540">
    <property type="entry name" value="P-loop containing nucleoside triphosphate hydrolases"/>
    <property type="match status" value="1"/>
</dbReference>
<reference evidence="5" key="1">
    <citation type="journal article" date="2019" name="Int. J. Syst. Evol. Microbiol.">
        <title>The Global Catalogue of Microorganisms (GCM) 10K type strain sequencing project: providing services to taxonomists for standard genome sequencing and annotation.</title>
        <authorList>
            <consortium name="The Broad Institute Genomics Platform"/>
            <consortium name="The Broad Institute Genome Sequencing Center for Infectious Disease"/>
            <person name="Wu L."/>
            <person name="Ma J."/>
        </authorList>
    </citation>
    <scope>NUCLEOTIDE SEQUENCE [LARGE SCALE GENOMIC DNA]</scope>
    <source>
        <strain evidence="5">KCTC 33676</strain>
    </source>
</reference>
<evidence type="ECO:0000313" key="4">
    <source>
        <dbReference type="EMBL" id="MFD2671776.1"/>
    </source>
</evidence>
<sequence>MDGLKVENLSKSYLNRVIFEQVNLTIDSGQMVAVMGKSGAGKSTLLNIVAGLEKASDGVYHYLSQNMSDKSLSQLAKMRGRHMGYISQQSPMVPKLTVKENILVPYWFGKRDKTESVYMDHLQVLSEWFELKNLLDAPISQLSGGERQRVGIIRALLRQPQLVVADEPTAALDATTAHLVTNCFTELKQDGKIILIATHNREVAAKCDRVYELHSDGLIPVALTV</sequence>
<keyword evidence="2 4" id="KW-0067">ATP-binding</keyword>
<evidence type="ECO:0000256" key="1">
    <source>
        <dbReference type="ARBA" id="ARBA00022741"/>
    </source>
</evidence>
<gene>
    <name evidence="4" type="ORF">ACFSUC_09170</name>
</gene>
<dbReference type="GO" id="GO:0005524">
    <property type="term" value="F:ATP binding"/>
    <property type="evidence" value="ECO:0007669"/>
    <property type="project" value="UniProtKB-KW"/>
</dbReference>
<dbReference type="PROSITE" id="PS50893">
    <property type="entry name" value="ABC_TRANSPORTER_2"/>
    <property type="match status" value="1"/>
</dbReference>
<dbReference type="PROSITE" id="PS00211">
    <property type="entry name" value="ABC_TRANSPORTER_1"/>
    <property type="match status" value="1"/>
</dbReference>
<dbReference type="PANTHER" id="PTHR24220:SF692">
    <property type="entry name" value="ABC TRANSPORTER DOMAIN-CONTAINING PROTEIN"/>
    <property type="match status" value="1"/>
</dbReference>
<dbReference type="InterPro" id="IPR017871">
    <property type="entry name" value="ABC_transporter-like_CS"/>
</dbReference>
<proteinExistence type="predicted"/>
<dbReference type="InterPro" id="IPR027417">
    <property type="entry name" value="P-loop_NTPase"/>
</dbReference>
<dbReference type="SMART" id="SM00382">
    <property type="entry name" value="AAA"/>
    <property type="match status" value="1"/>
</dbReference>
<dbReference type="InterPro" id="IPR003439">
    <property type="entry name" value="ABC_transporter-like_ATP-bd"/>
</dbReference>
<name>A0ABW5R9P8_9BACL</name>
<dbReference type="RefSeq" id="WP_379929248.1">
    <property type="nucleotide sequence ID" value="NZ_JBHUMM010000014.1"/>
</dbReference>
<accession>A0ABW5R9P8</accession>
<dbReference type="InterPro" id="IPR003593">
    <property type="entry name" value="AAA+_ATPase"/>
</dbReference>